<reference evidence="3" key="3">
    <citation type="submission" date="2015-02" db="UniProtKB">
        <authorList>
            <consortium name="EnsemblProtists"/>
        </authorList>
    </citation>
    <scope>IDENTIFICATION</scope>
    <source>
        <strain evidence="3">DAOM BR144</strain>
    </source>
</reference>
<dbReference type="HOGENOM" id="CLU_1113211_0_0_1"/>
<evidence type="ECO:0000259" key="2">
    <source>
        <dbReference type="Pfam" id="PF24906"/>
    </source>
</evidence>
<name>K3WJL6_GLOUD</name>
<dbReference type="PANTHER" id="PTHR31827">
    <property type="entry name" value="EMB|CAB89363.1"/>
    <property type="match status" value="1"/>
</dbReference>
<evidence type="ECO:0000313" key="3">
    <source>
        <dbReference type="EnsemblProtists" id="PYU1_T005158"/>
    </source>
</evidence>
<evidence type="ECO:0000313" key="4">
    <source>
        <dbReference type="Proteomes" id="UP000019132"/>
    </source>
</evidence>
<feature type="compositionally biased region" description="Polar residues" evidence="1">
    <location>
        <begin position="230"/>
        <end position="244"/>
    </location>
</feature>
<evidence type="ECO:0000256" key="1">
    <source>
        <dbReference type="SAM" id="MobiDB-lite"/>
    </source>
</evidence>
<dbReference type="EMBL" id="GL376564">
    <property type="status" value="NOT_ANNOTATED_CDS"/>
    <property type="molecule type" value="Genomic_DNA"/>
</dbReference>
<protein>
    <recommendedName>
        <fullName evidence="2">WRKY19-like zinc finger domain-containing protein</fullName>
    </recommendedName>
</protein>
<feature type="domain" description="WRKY19-like zinc finger" evidence="2">
    <location>
        <begin position="117"/>
        <end position="139"/>
    </location>
</feature>
<keyword evidence="4" id="KW-1185">Reference proteome</keyword>
<dbReference type="AlphaFoldDB" id="K3WJL6"/>
<dbReference type="Proteomes" id="UP000019132">
    <property type="component" value="Unassembled WGS sequence"/>
</dbReference>
<proteinExistence type="predicted"/>
<feature type="region of interest" description="Disordered" evidence="1">
    <location>
        <begin position="230"/>
        <end position="250"/>
    </location>
</feature>
<feature type="domain" description="WRKY19-like zinc finger" evidence="2">
    <location>
        <begin position="140"/>
        <end position="164"/>
    </location>
</feature>
<dbReference type="InterPro" id="IPR056866">
    <property type="entry name" value="Znf_WRKY19"/>
</dbReference>
<dbReference type="Pfam" id="PF24906">
    <property type="entry name" value="Zf_WRKY19"/>
    <property type="match status" value="2"/>
</dbReference>
<dbReference type="eggNOG" id="ENOG502SQ7U">
    <property type="taxonomic scope" value="Eukaryota"/>
</dbReference>
<dbReference type="VEuPathDB" id="FungiDB:PYU1_G005147"/>
<reference evidence="4" key="1">
    <citation type="journal article" date="2010" name="Genome Biol.">
        <title>Genome sequence of the necrotrophic plant pathogen Pythium ultimum reveals original pathogenicity mechanisms and effector repertoire.</title>
        <authorList>
            <person name="Levesque C.A."/>
            <person name="Brouwer H."/>
            <person name="Cano L."/>
            <person name="Hamilton J.P."/>
            <person name="Holt C."/>
            <person name="Huitema E."/>
            <person name="Raffaele S."/>
            <person name="Robideau G.P."/>
            <person name="Thines M."/>
            <person name="Win J."/>
            <person name="Zerillo M.M."/>
            <person name="Beakes G.W."/>
            <person name="Boore J.L."/>
            <person name="Busam D."/>
            <person name="Dumas B."/>
            <person name="Ferriera S."/>
            <person name="Fuerstenberg S.I."/>
            <person name="Gachon C.M."/>
            <person name="Gaulin E."/>
            <person name="Govers F."/>
            <person name="Grenville-Briggs L."/>
            <person name="Horner N."/>
            <person name="Hostetler J."/>
            <person name="Jiang R.H."/>
            <person name="Johnson J."/>
            <person name="Krajaejun T."/>
            <person name="Lin H."/>
            <person name="Meijer H.J."/>
            <person name="Moore B."/>
            <person name="Morris P."/>
            <person name="Phuntmart V."/>
            <person name="Puiu D."/>
            <person name="Shetty J."/>
            <person name="Stajich J.E."/>
            <person name="Tripathy S."/>
            <person name="Wawra S."/>
            <person name="van West P."/>
            <person name="Whitty B.R."/>
            <person name="Coutinho P.M."/>
            <person name="Henrissat B."/>
            <person name="Martin F."/>
            <person name="Thomas P.D."/>
            <person name="Tyler B.M."/>
            <person name="De Vries R.P."/>
            <person name="Kamoun S."/>
            <person name="Yandell M."/>
            <person name="Tisserat N."/>
            <person name="Buell C.R."/>
        </authorList>
    </citation>
    <scope>NUCLEOTIDE SEQUENCE</scope>
    <source>
        <strain evidence="4">DAOM:BR144</strain>
    </source>
</reference>
<dbReference type="PANTHER" id="PTHR31827:SF1">
    <property type="entry name" value="EMB|CAB89363.1"/>
    <property type="match status" value="1"/>
</dbReference>
<dbReference type="InParanoid" id="K3WJL6"/>
<reference evidence="4" key="2">
    <citation type="submission" date="2010-04" db="EMBL/GenBank/DDBJ databases">
        <authorList>
            <person name="Buell R."/>
            <person name="Hamilton J."/>
            <person name="Hostetler J."/>
        </authorList>
    </citation>
    <scope>NUCLEOTIDE SEQUENCE [LARGE SCALE GENOMIC DNA]</scope>
    <source>
        <strain evidence="4">DAOM:BR144</strain>
    </source>
</reference>
<accession>K3WJL6</accession>
<dbReference type="EnsemblProtists" id="PYU1_T005158">
    <property type="protein sequence ID" value="PYU1_T005158"/>
    <property type="gene ID" value="PYU1_G005147"/>
</dbReference>
<organism evidence="3 4">
    <name type="scientific">Globisporangium ultimum (strain ATCC 200006 / CBS 805.95 / DAOM BR144)</name>
    <name type="common">Pythium ultimum</name>
    <dbReference type="NCBI Taxonomy" id="431595"/>
    <lineage>
        <taxon>Eukaryota</taxon>
        <taxon>Sar</taxon>
        <taxon>Stramenopiles</taxon>
        <taxon>Oomycota</taxon>
        <taxon>Peronosporomycetes</taxon>
        <taxon>Pythiales</taxon>
        <taxon>Pythiaceae</taxon>
        <taxon>Globisporangium</taxon>
    </lineage>
</organism>
<dbReference type="STRING" id="431595.K3WJL6"/>
<sequence>MCKEEQGRFPDVERDLASFRMRKIFWNESARAKPVSQCLAESQNYQDVIKQECENSASKRSSPISSLKAGKLRAPVSVDLVSQMSSGACNSLSPQRSILESYTKTIPLSASCQTVQKRCMYPDCTKISVSRGLCRGHGGGRRCHFTGCSKSAQSRSNFCWAHGGGQRCEVQNCMRSRKSKRFCVAHVHFENTGWFNSGSSSDWKIEGRRGTWQEQPVPCKQQAPALQRSLPSLDQALSSASRSPPNLPCL</sequence>